<comment type="caution">
    <text evidence="2">The sequence shown here is derived from an EMBL/GenBank/DDBJ whole genome shotgun (WGS) entry which is preliminary data.</text>
</comment>
<dbReference type="EMBL" id="CAKXZS010000025">
    <property type="protein sequence ID" value="CAH2403705.1"/>
    <property type="molecule type" value="Genomic_DNA"/>
</dbReference>
<protein>
    <submittedName>
        <fullName evidence="2">Peptidase T4</fullName>
    </submittedName>
</protein>
<dbReference type="CDD" id="cd02252">
    <property type="entry name" value="nylC_like"/>
    <property type="match status" value="1"/>
</dbReference>
<proteinExistence type="inferred from homology"/>
<dbReference type="PANTHER" id="PTHR36512:SF3">
    <property type="entry name" value="BLR5678 PROTEIN"/>
    <property type="match status" value="1"/>
</dbReference>
<keyword evidence="3" id="KW-1185">Reference proteome</keyword>
<sequence length="339" mass="34588">MFRTGPRNLITDVAGLRVGNASDVRLKSGVTTIVCDEPAVAGVQILGGAPGTRETDLLEPHNSIEAIHAVVLSGGSAFGLDAASGVQAALRERGIGVEVGGVRVPIVPAAILFDLRNGGDKDWGRYPPYRDLGYAAAQAVSSDFALGTVGAGTGALSSGLKGGLGSASAELDSGVTIGALAAVNPTGSVTIAQTRHFWAAPFEIGDEFGGLGYPSPMPEDAKTILLKFRDKHIGKRAKVGGNTTIAIIATDAVLTKAAAKRLAISAHDGFVRAIWPTHTPADGDLVFALATGRSGIELAPNDAIDLYAAAGATMARAISRGVFAATPAKGDLFPVWSSR</sequence>
<gene>
    <name evidence="2" type="ORF">MES4922_310063</name>
</gene>
<evidence type="ECO:0000313" key="3">
    <source>
        <dbReference type="Proteomes" id="UP001152604"/>
    </source>
</evidence>
<dbReference type="PANTHER" id="PTHR36512">
    <property type="entry name" value="D-AMINOPEPTIDASE"/>
    <property type="match status" value="1"/>
</dbReference>
<dbReference type="InterPro" id="IPR005321">
    <property type="entry name" value="Peptidase_S58_DmpA"/>
</dbReference>
<dbReference type="SUPFAM" id="SSF56266">
    <property type="entry name" value="DmpA/ArgJ-like"/>
    <property type="match status" value="1"/>
</dbReference>
<accession>A0ABM9E3Q7</accession>
<dbReference type="RefSeq" id="WP_254026629.1">
    <property type="nucleotide sequence ID" value="NZ_CAKXZS010000025.1"/>
</dbReference>
<dbReference type="InterPro" id="IPR016117">
    <property type="entry name" value="ArgJ-like_dom_sf"/>
</dbReference>
<name>A0ABM9E3Q7_9HYPH</name>
<reference evidence="2" key="1">
    <citation type="submission" date="2022-03" db="EMBL/GenBank/DDBJ databases">
        <authorList>
            <person name="Brunel B."/>
        </authorList>
    </citation>
    <scope>NUCLEOTIDE SEQUENCE</scope>
    <source>
        <strain evidence="2">STM4922sample</strain>
    </source>
</reference>
<evidence type="ECO:0000313" key="2">
    <source>
        <dbReference type="EMBL" id="CAH2403705.1"/>
    </source>
</evidence>
<dbReference type="Gene3D" id="3.60.70.12">
    <property type="entry name" value="L-amino peptidase D-ALA esterase/amidase"/>
    <property type="match status" value="1"/>
</dbReference>
<dbReference type="Pfam" id="PF03576">
    <property type="entry name" value="Peptidase_S58"/>
    <property type="match status" value="1"/>
</dbReference>
<dbReference type="Proteomes" id="UP001152604">
    <property type="component" value="Unassembled WGS sequence"/>
</dbReference>
<organism evidence="2 3">
    <name type="scientific">Mesorhizobium ventifaucium</name>
    <dbReference type="NCBI Taxonomy" id="666020"/>
    <lineage>
        <taxon>Bacteria</taxon>
        <taxon>Pseudomonadati</taxon>
        <taxon>Pseudomonadota</taxon>
        <taxon>Alphaproteobacteria</taxon>
        <taxon>Hyphomicrobiales</taxon>
        <taxon>Phyllobacteriaceae</taxon>
        <taxon>Mesorhizobium</taxon>
    </lineage>
</organism>
<evidence type="ECO:0000256" key="1">
    <source>
        <dbReference type="ARBA" id="ARBA00007068"/>
    </source>
</evidence>
<comment type="similarity">
    <text evidence="1">Belongs to the peptidase S58 family.</text>
</comment>